<reference evidence="20" key="1">
    <citation type="submission" date="2022-11" db="EMBL/GenBank/DDBJ databases">
        <title>Genome Sequence of Cubamyces cubensis.</title>
        <authorList>
            <person name="Buettner E."/>
        </authorList>
    </citation>
    <scope>NUCLEOTIDE SEQUENCE</scope>
    <source>
        <strain evidence="20">MPL-01</strain>
    </source>
</reference>
<feature type="region of interest" description="Disordered" evidence="17">
    <location>
        <begin position="1893"/>
        <end position="1950"/>
    </location>
</feature>
<dbReference type="GO" id="GO:0005634">
    <property type="term" value="C:nucleus"/>
    <property type="evidence" value="ECO:0007669"/>
    <property type="project" value="UniProtKB-ARBA"/>
</dbReference>
<evidence type="ECO:0000256" key="8">
    <source>
        <dbReference type="ARBA" id="ARBA00022801"/>
    </source>
</evidence>
<dbReference type="PANTHER" id="PTHR37984">
    <property type="entry name" value="PROTEIN CBG26694"/>
    <property type="match status" value="1"/>
</dbReference>
<dbReference type="InterPro" id="IPR041588">
    <property type="entry name" value="Integrase_H2C2"/>
</dbReference>
<dbReference type="Gene3D" id="3.30.420.10">
    <property type="entry name" value="Ribonuclease H-like superfamily/Ribonuclease H"/>
    <property type="match status" value="1"/>
</dbReference>
<gene>
    <name evidence="20" type="ORF">ONZ51_g4963</name>
</gene>
<feature type="domain" description="Integrase catalytic" evidence="19">
    <location>
        <begin position="710"/>
        <end position="869"/>
    </location>
</feature>
<dbReference type="PROSITE" id="PS50994">
    <property type="entry name" value="INTEGRASE"/>
    <property type="match status" value="1"/>
</dbReference>
<feature type="compositionally biased region" description="Low complexity" evidence="17">
    <location>
        <begin position="1199"/>
        <end position="1222"/>
    </location>
</feature>
<dbReference type="CDD" id="cd00024">
    <property type="entry name" value="CD_CSD"/>
    <property type="match status" value="1"/>
</dbReference>
<keyword evidence="9" id="KW-0460">Magnesium</keyword>
<dbReference type="GO" id="GO:0003964">
    <property type="term" value="F:RNA-directed DNA polymerase activity"/>
    <property type="evidence" value="ECO:0007669"/>
    <property type="project" value="UniProtKB-KW"/>
</dbReference>
<keyword evidence="5" id="KW-0479">Metal-binding</keyword>
<evidence type="ECO:0000256" key="14">
    <source>
        <dbReference type="ARBA" id="ARBA00023125"/>
    </source>
</evidence>
<dbReference type="CDD" id="cd01647">
    <property type="entry name" value="RT_LTR"/>
    <property type="match status" value="1"/>
</dbReference>
<evidence type="ECO:0000259" key="18">
    <source>
        <dbReference type="PROSITE" id="PS50878"/>
    </source>
</evidence>
<dbReference type="GO" id="GO:0004190">
    <property type="term" value="F:aspartic-type endopeptidase activity"/>
    <property type="evidence" value="ECO:0007669"/>
    <property type="project" value="UniProtKB-KW"/>
</dbReference>
<dbReference type="Gene3D" id="3.30.70.270">
    <property type="match status" value="2"/>
</dbReference>
<proteinExistence type="predicted"/>
<evidence type="ECO:0000259" key="19">
    <source>
        <dbReference type="PROSITE" id="PS50994"/>
    </source>
</evidence>
<dbReference type="GO" id="GO:0003677">
    <property type="term" value="F:DNA binding"/>
    <property type="evidence" value="ECO:0007669"/>
    <property type="project" value="UniProtKB-KW"/>
</dbReference>
<keyword evidence="13" id="KW-0239">DNA-directed DNA polymerase</keyword>
<dbReference type="SUPFAM" id="SSF54160">
    <property type="entry name" value="Chromo domain-like"/>
    <property type="match status" value="1"/>
</dbReference>
<feature type="region of interest" description="Disordered" evidence="17">
    <location>
        <begin position="1445"/>
        <end position="1524"/>
    </location>
</feature>
<keyword evidence="16" id="KW-0175">Coiled coil</keyword>
<evidence type="ECO:0000256" key="10">
    <source>
        <dbReference type="ARBA" id="ARBA00022884"/>
    </source>
</evidence>
<dbReference type="GO" id="GO:0006310">
    <property type="term" value="P:DNA recombination"/>
    <property type="evidence" value="ECO:0007669"/>
    <property type="project" value="UniProtKB-KW"/>
</dbReference>
<dbReference type="Gene3D" id="3.10.10.10">
    <property type="entry name" value="HIV Type 1 Reverse Transcriptase, subunit A, domain 1"/>
    <property type="match status" value="1"/>
</dbReference>
<dbReference type="InterPro" id="IPR016197">
    <property type="entry name" value="Chromo-like_dom_sf"/>
</dbReference>
<dbReference type="CDD" id="cd09274">
    <property type="entry name" value="RNase_HI_RT_Ty3"/>
    <property type="match status" value="1"/>
</dbReference>
<keyword evidence="11" id="KW-0229">DNA integration</keyword>
<dbReference type="Gene3D" id="1.10.340.70">
    <property type="match status" value="1"/>
</dbReference>
<keyword evidence="21" id="KW-1185">Reference proteome</keyword>
<keyword evidence="8" id="KW-0378">Hydrolase</keyword>
<keyword evidence="3" id="KW-0548">Nucleotidyltransferase</keyword>
<feature type="compositionally biased region" description="Low complexity" evidence="17">
    <location>
        <begin position="1499"/>
        <end position="1521"/>
    </location>
</feature>
<dbReference type="SUPFAM" id="SSF53098">
    <property type="entry name" value="Ribonuclease H-like"/>
    <property type="match status" value="1"/>
</dbReference>
<dbReference type="InterPro" id="IPR041373">
    <property type="entry name" value="RT_RNaseH"/>
</dbReference>
<feature type="compositionally biased region" description="Polar residues" evidence="17">
    <location>
        <begin position="1182"/>
        <end position="1198"/>
    </location>
</feature>
<evidence type="ECO:0000313" key="21">
    <source>
        <dbReference type="Proteomes" id="UP001215151"/>
    </source>
</evidence>
<feature type="compositionally biased region" description="Low complexity" evidence="17">
    <location>
        <begin position="1546"/>
        <end position="1555"/>
    </location>
</feature>
<evidence type="ECO:0008006" key="22">
    <source>
        <dbReference type="Google" id="ProtNLM"/>
    </source>
</evidence>
<dbReference type="InterPro" id="IPR036397">
    <property type="entry name" value="RNaseH_sf"/>
</dbReference>
<evidence type="ECO:0000256" key="5">
    <source>
        <dbReference type="ARBA" id="ARBA00022723"/>
    </source>
</evidence>
<keyword evidence="2" id="KW-0808">Transferase</keyword>
<dbReference type="InterPro" id="IPR056924">
    <property type="entry name" value="SH3_Tf2-1"/>
</dbReference>
<evidence type="ECO:0000256" key="17">
    <source>
        <dbReference type="SAM" id="MobiDB-lite"/>
    </source>
</evidence>
<evidence type="ECO:0000256" key="4">
    <source>
        <dbReference type="ARBA" id="ARBA00022722"/>
    </source>
</evidence>
<protein>
    <recommendedName>
        <fullName evidence="22">Reverse transcriptase</fullName>
    </recommendedName>
</protein>
<comment type="caution">
    <text evidence="20">The sequence shown here is derived from an EMBL/GenBank/DDBJ whole genome shotgun (WGS) entry which is preliminary data.</text>
</comment>
<feature type="region of interest" description="Disordered" evidence="17">
    <location>
        <begin position="1546"/>
        <end position="1568"/>
    </location>
</feature>
<dbReference type="FunFam" id="3.30.70.270:FF:000063">
    <property type="entry name" value="Zinc knuckle domaincontaining protein"/>
    <property type="match status" value="1"/>
</dbReference>
<dbReference type="GO" id="GO:0003723">
    <property type="term" value="F:RNA binding"/>
    <property type="evidence" value="ECO:0007669"/>
    <property type="project" value="UniProtKB-KW"/>
</dbReference>
<evidence type="ECO:0000256" key="15">
    <source>
        <dbReference type="ARBA" id="ARBA00023172"/>
    </source>
</evidence>
<feature type="domain" description="Reverse transcriptase" evidence="18">
    <location>
        <begin position="96"/>
        <end position="275"/>
    </location>
</feature>
<keyword evidence="7" id="KW-0255">Endonuclease</keyword>
<feature type="region of interest" description="Disordered" evidence="17">
    <location>
        <begin position="1603"/>
        <end position="1622"/>
    </location>
</feature>
<feature type="region of interest" description="Disordered" evidence="17">
    <location>
        <begin position="1082"/>
        <end position="1138"/>
    </location>
</feature>
<dbReference type="GO" id="GO:0015074">
    <property type="term" value="P:DNA integration"/>
    <property type="evidence" value="ECO:0007669"/>
    <property type="project" value="UniProtKB-KW"/>
</dbReference>
<evidence type="ECO:0000256" key="9">
    <source>
        <dbReference type="ARBA" id="ARBA00022842"/>
    </source>
</evidence>
<evidence type="ECO:0000256" key="1">
    <source>
        <dbReference type="ARBA" id="ARBA00022670"/>
    </source>
</evidence>
<dbReference type="PANTHER" id="PTHR37984:SF5">
    <property type="entry name" value="PROTEIN NYNRIN-LIKE"/>
    <property type="match status" value="1"/>
</dbReference>
<dbReference type="Proteomes" id="UP001215151">
    <property type="component" value="Unassembled WGS sequence"/>
</dbReference>
<dbReference type="SUPFAM" id="SSF56672">
    <property type="entry name" value="DNA/RNA polymerases"/>
    <property type="match status" value="1"/>
</dbReference>
<dbReference type="InterPro" id="IPR050951">
    <property type="entry name" value="Retrovirus_Pol_polyprotein"/>
</dbReference>
<dbReference type="PROSITE" id="PS50878">
    <property type="entry name" value="RT_POL"/>
    <property type="match status" value="1"/>
</dbReference>
<dbReference type="GO" id="GO:0004519">
    <property type="term" value="F:endonuclease activity"/>
    <property type="evidence" value="ECO:0007669"/>
    <property type="project" value="UniProtKB-KW"/>
</dbReference>
<dbReference type="InterPro" id="IPR043502">
    <property type="entry name" value="DNA/RNA_pol_sf"/>
</dbReference>
<keyword evidence="12" id="KW-0695">RNA-directed DNA polymerase</keyword>
<evidence type="ECO:0000256" key="3">
    <source>
        <dbReference type="ARBA" id="ARBA00022695"/>
    </source>
</evidence>
<dbReference type="GO" id="GO:0003887">
    <property type="term" value="F:DNA-directed DNA polymerase activity"/>
    <property type="evidence" value="ECO:0007669"/>
    <property type="project" value="UniProtKB-KW"/>
</dbReference>
<dbReference type="InterPro" id="IPR001584">
    <property type="entry name" value="Integrase_cat-core"/>
</dbReference>
<evidence type="ECO:0000256" key="2">
    <source>
        <dbReference type="ARBA" id="ARBA00022679"/>
    </source>
</evidence>
<keyword evidence="15" id="KW-0233">DNA recombination</keyword>
<dbReference type="Pfam" id="PF24626">
    <property type="entry name" value="SH3_Tf2-1"/>
    <property type="match status" value="1"/>
</dbReference>
<keyword evidence="4" id="KW-0540">Nuclease</keyword>
<organism evidence="20 21">
    <name type="scientific">Trametes cubensis</name>
    <dbReference type="NCBI Taxonomy" id="1111947"/>
    <lineage>
        <taxon>Eukaryota</taxon>
        <taxon>Fungi</taxon>
        <taxon>Dikarya</taxon>
        <taxon>Basidiomycota</taxon>
        <taxon>Agaricomycotina</taxon>
        <taxon>Agaricomycetes</taxon>
        <taxon>Polyporales</taxon>
        <taxon>Polyporaceae</taxon>
        <taxon>Trametes</taxon>
    </lineage>
</organism>
<dbReference type="InterPro" id="IPR012337">
    <property type="entry name" value="RNaseH-like_sf"/>
</dbReference>
<evidence type="ECO:0000256" key="6">
    <source>
        <dbReference type="ARBA" id="ARBA00022750"/>
    </source>
</evidence>
<feature type="region of interest" description="Disordered" evidence="17">
    <location>
        <begin position="1166"/>
        <end position="1258"/>
    </location>
</feature>
<evidence type="ECO:0000256" key="12">
    <source>
        <dbReference type="ARBA" id="ARBA00022918"/>
    </source>
</evidence>
<feature type="compositionally biased region" description="Low complexity" evidence="17">
    <location>
        <begin position="1481"/>
        <end position="1490"/>
    </location>
</feature>
<keyword evidence="10" id="KW-0694">RNA-binding</keyword>
<dbReference type="EMBL" id="JAPEVG010000101">
    <property type="protein sequence ID" value="KAJ8483066.1"/>
    <property type="molecule type" value="Genomic_DNA"/>
</dbReference>
<dbReference type="Pfam" id="PF00078">
    <property type="entry name" value="RVT_1"/>
    <property type="match status" value="1"/>
</dbReference>
<feature type="region of interest" description="Disordered" evidence="17">
    <location>
        <begin position="1718"/>
        <end position="1738"/>
    </location>
</feature>
<evidence type="ECO:0000313" key="20">
    <source>
        <dbReference type="EMBL" id="KAJ8483066.1"/>
    </source>
</evidence>
<feature type="compositionally biased region" description="Basic and acidic residues" evidence="17">
    <location>
        <begin position="1461"/>
        <end position="1474"/>
    </location>
</feature>
<name>A0AAD7TXC2_9APHY</name>
<evidence type="ECO:0000256" key="7">
    <source>
        <dbReference type="ARBA" id="ARBA00022759"/>
    </source>
</evidence>
<dbReference type="GO" id="GO:0006508">
    <property type="term" value="P:proteolysis"/>
    <property type="evidence" value="ECO:0007669"/>
    <property type="project" value="UniProtKB-KW"/>
</dbReference>
<keyword evidence="6" id="KW-0064">Aspartyl protease</keyword>
<dbReference type="GO" id="GO:0046872">
    <property type="term" value="F:metal ion binding"/>
    <property type="evidence" value="ECO:0007669"/>
    <property type="project" value="UniProtKB-KW"/>
</dbReference>
<feature type="compositionally biased region" description="Basic and acidic residues" evidence="17">
    <location>
        <begin position="1100"/>
        <end position="1110"/>
    </location>
</feature>
<evidence type="ECO:0000256" key="13">
    <source>
        <dbReference type="ARBA" id="ARBA00022932"/>
    </source>
</evidence>
<dbReference type="InterPro" id="IPR043128">
    <property type="entry name" value="Rev_trsase/Diguanyl_cyclase"/>
</dbReference>
<dbReference type="InterPro" id="IPR000477">
    <property type="entry name" value="RT_dom"/>
</dbReference>
<sequence length="1950" mass="219067">MRAQASTAGSPAVDADQERYRWGTRSEDENQFQTIRQQLLHEYQDLFQPVPPGLPPLREVNHTIPLIDDNKRYSYHLPRCPEALRTQLSDKIQRYLEAGWWEARPVPQAAPMLCIRKKDGRLRTVVDLRQRNDNTVRDVTPFPDQEQIRSDVARARYRSKLDMSDAYEQTRIVDEDVHKTAFATTFGTFVSRVMQQGDCNAPSTFQRLVTHIFRERLGRTVHVYLDDVFVFTDTLEEHVETLRWVFDKLREARLYLSMKKADLLSPSMECLGHLIDDRGLHADSDKMVRIRNWPVPRTWNDVQRFLGLVQYLAHFMPDVSSYTGPLSSMMRNGQHFFWRPLHQKCFDEIKRLACKSPILRPIDPKHPDPIWVITDGCPSGVGAMYGQGPDWTTCRPAGFMSKKFTDAQANYGTSEHEALAVIEALMRWEDKLIGRKFWIVVDHKALKFFKDKRHLTPRVHRWLEYIGRFDCDYRWVEGTKNKVADALSRFYLHEEANAHHPPYDLVSADVRLDPECDLLGEQRIAELRATRIADRREDREVEAAELMRHLPIGAVEQTPNDGSDPIALESTGNGPRLDTIVESRFRLRDRIKEGYGADPVFKKILEAPGTHPRFKVEEGLIWHLSRDGRWVLCVPKVKEGRRMVYEIIVDQAHSVLGHLGYRRTSDYVRRWYWWPNIGQIIERFCRSCGVCQTTKSSTQKPAGLLHTLPVPDQPWASIAMDFVGPFPECDGHDYLWVIIDRLTASVHLVPTRTTVRASELAWMFVKEVVRLHGLPSSIVSDRDTKFVSKFWREVHRLLGTKLLMSTAYHPQTDGASERAVRTVSQLLRAVVQPNQRDWARKIPMVEFALNSSRNASTGFAPFELTGGFMPRMVQDLSPEPALPGIRDFAERALDYLRQAHDNIIASRVEQTHHANRRRRDVGQTEDNPFAVGKLAYLSTDKLNMPKGRAAKLLPKFIGPYRIRRTNPEVSTCTLELPPELAGRGIHPTFHVSRLRPHEPNDDTMFPHRDINVFYDFGDDPYREHLVDDIVAHQWTGNTVQFLVQWADGDTTWEQWSNVKDLEALDKYFEVLGVDDWKALPGKARAKGTGRQTRPVAANQERVRERGRGNERTPASTSQARSVPEGGATGPTFRSHWLPGRFHRAGSHLPPRLYLTLTRFRRSTSATPISMSGKFPKFKKKSQSGAGDSQLAPPTSVTNSGPLGAALSGASATALAPSSAGTGDTPPVPSRNKGKQRADTAAPAPSGAMTSGEGDPFIVDRPPTALWPWEWLSNRQVIAHRQGCAICDAYLNHLDAERELSVHSLKRAMAAMCDDLAQETRNDGYALGYRDGREDASAVRGRKVDAELQALRQTVRRLENRNARLVQRVNMWRNVAGIEDADGDESGWDSYLEADDDDLDEPRSTLSARDRRNRALFWREREERRWREHVADTERIRAVLAAQPPPELNPVATAESATSAVEHADASPARRETPSRRHTRLRAANAVAARRCTGRGHDNGAATRWTTTTDGIDTTTATPAPACRRDVGGRARTATTVATVLGPTLDVAPAATTGRPTTGGGVRSPRADTQTAAIGTTARRTAAMSGPTPLADGTAITHRLWGRLRGGRSGGRQARDKHNEAGPSTAVNTVHIAHNNTALVPQPAPAQTLSLPKGTTIPSSVAEAQEVLNLTQVEGVIGLRAISKVKAWLKRIQVKGHKPNEVEREILTFRVPAWYREKHEPQRKSEIPKTNPADPRPTDGYEVWREFITTRPYALPRHILRAPDGTHDDDTLRGFIWANQVTTLGAQVDAMAKRRKHAKRAAFTRLAEILQNREHLAAELQRVGAQPSAILQPLPYAGPIPPTLEDMIRHVADCGLNPERLDVALLKWAAFYRRESGRTDEDEPLDMTTEPIQQVEGDPHADEPNGLGPADPVPTETAPPGDVLPVPAEGPEVPEQNAVGAPAEDVEMADV</sequence>
<keyword evidence="14" id="KW-0238">DNA-binding</keyword>
<accession>A0AAD7TXC2</accession>
<evidence type="ECO:0000256" key="16">
    <source>
        <dbReference type="SAM" id="Coils"/>
    </source>
</evidence>
<feature type="coiled-coil region" evidence="16">
    <location>
        <begin position="1340"/>
        <end position="1374"/>
    </location>
</feature>
<dbReference type="Pfam" id="PF17921">
    <property type="entry name" value="Integrase_H2C2"/>
    <property type="match status" value="1"/>
</dbReference>
<dbReference type="Pfam" id="PF17917">
    <property type="entry name" value="RT_RNaseH"/>
    <property type="match status" value="1"/>
</dbReference>
<keyword evidence="1" id="KW-0645">Protease</keyword>
<evidence type="ECO:0000256" key="11">
    <source>
        <dbReference type="ARBA" id="ARBA00022908"/>
    </source>
</evidence>